<evidence type="ECO:0000256" key="7">
    <source>
        <dbReference type="RuleBase" id="RU000461"/>
    </source>
</evidence>
<gene>
    <name evidence="8" type="ORF">AT728_06435</name>
</gene>
<keyword evidence="4 7" id="KW-0560">Oxidoreductase</keyword>
<dbReference type="EMBL" id="LOCL01000029">
    <property type="protein sequence ID" value="KUF18693.1"/>
    <property type="molecule type" value="Genomic_DNA"/>
</dbReference>
<dbReference type="InterPro" id="IPR002397">
    <property type="entry name" value="Cyt_P450_B"/>
</dbReference>
<dbReference type="InterPro" id="IPR001128">
    <property type="entry name" value="Cyt_P450"/>
</dbReference>
<dbReference type="RefSeq" id="WP_058846850.1">
    <property type="nucleotide sequence ID" value="NZ_LOCL01000029.1"/>
</dbReference>
<keyword evidence="5 7" id="KW-0408">Iron</keyword>
<accession>A0A0W7X709</accession>
<evidence type="ECO:0000256" key="3">
    <source>
        <dbReference type="ARBA" id="ARBA00022723"/>
    </source>
</evidence>
<comment type="caution">
    <text evidence="8">The sequence shown here is derived from an EMBL/GenBank/DDBJ whole genome shotgun (WGS) entry which is preliminary data.</text>
</comment>
<evidence type="ECO:0000313" key="9">
    <source>
        <dbReference type="Proteomes" id="UP000054804"/>
    </source>
</evidence>
<keyword evidence="6 7" id="KW-0503">Monooxygenase</keyword>
<evidence type="ECO:0000256" key="2">
    <source>
        <dbReference type="ARBA" id="ARBA00022617"/>
    </source>
</evidence>
<dbReference type="PANTHER" id="PTHR46696">
    <property type="entry name" value="P450, PUTATIVE (EUROFUNG)-RELATED"/>
    <property type="match status" value="1"/>
</dbReference>
<dbReference type="FunFam" id="1.10.630.10:FF:000018">
    <property type="entry name" value="Cytochrome P450 monooxygenase"/>
    <property type="match status" value="1"/>
</dbReference>
<evidence type="ECO:0000313" key="8">
    <source>
        <dbReference type="EMBL" id="KUF18693.1"/>
    </source>
</evidence>
<dbReference type="Pfam" id="PF00067">
    <property type="entry name" value="p450"/>
    <property type="match status" value="1"/>
</dbReference>
<name>A0A0W7X709_9ACTN</name>
<comment type="similarity">
    <text evidence="1 7">Belongs to the cytochrome P450 family.</text>
</comment>
<protein>
    <submittedName>
        <fullName evidence="8">Cytochrome</fullName>
    </submittedName>
</protein>
<organism evidence="8 9">
    <name type="scientific">Streptomyces silvensis</name>
    <dbReference type="NCBI Taxonomy" id="1765722"/>
    <lineage>
        <taxon>Bacteria</taxon>
        <taxon>Bacillati</taxon>
        <taxon>Actinomycetota</taxon>
        <taxon>Actinomycetes</taxon>
        <taxon>Kitasatosporales</taxon>
        <taxon>Streptomycetaceae</taxon>
        <taxon>Streptomyces</taxon>
    </lineage>
</organism>
<proteinExistence type="inferred from homology"/>
<dbReference type="GO" id="GO:0020037">
    <property type="term" value="F:heme binding"/>
    <property type="evidence" value="ECO:0007669"/>
    <property type="project" value="InterPro"/>
</dbReference>
<evidence type="ECO:0000256" key="5">
    <source>
        <dbReference type="ARBA" id="ARBA00023004"/>
    </source>
</evidence>
<dbReference type="CDD" id="cd11029">
    <property type="entry name" value="CYP107-like"/>
    <property type="match status" value="1"/>
</dbReference>
<keyword evidence="9" id="KW-1185">Reference proteome</keyword>
<evidence type="ECO:0000256" key="6">
    <source>
        <dbReference type="ARBA" id="ARBA00023033"/>
    </source>
</evidence>
<evidence type="ECO:0000256" key="1">
    <source>
        <dbReference type="ARBA" id="ARBA00010617"/>
    </source>
</evidence>
<dbReference type="PROSITE" id="PS00086">
    <property type="entry name" value="CYTOCHROME_P450"/>
    <property type="match status" value="1"/>
</dbReference>
<keyword evidence="2 7" id="KW-0349">Heme</keyword>
<reference evidence="8 9" key="1">
    <citation type="submission" date="2015-12" db="EMBL/GenBank/DDBJ databases">
        <title>Draft genome sequence of Streptomyces silvensis ATCC 53525, a producer of novel hormone antagonists.</title>
        <authorList>
            <person name="Johnston C.W."/>
            <person name="Li Y."/>
            <person name="Magarvey N.A."/>
        </authorList>
    </citation>
    <scope>NUCLEOTIDE SEQUENCE [LARGE SCALE GENOMIC DNA]</scope>
    <source>
        <strain evidence="8 9">ATCC 53525</strain>
    </source>
</reference>
<evidence type="ECO:0000256" key="4">
    <source>
        <dbReference type="ARBA" id="ARBA00023002"/>
    </source>
</evidence>
<dbReference type="InterPro" id="IPR017972">
    <property type="entry name" value="Cyt_P450_CS"/>
</dbReference>
<dbReference type="InterPro" id="IPR036396">
    <property type="entry name" value="Cyt_P450_sf"/>
</dbReference>
<dbReference type="PRINTS" id="PR00359">
    <property type="entry name" value="BP450"/>
</dbReference>
<dbReference type="STRING" id="1765722.AT728_06435"/>
<dbReference type="OrthoDB" id="4156795at2"/>
<dbReference type="SUPFAM" id="SSF48264">
    <property type="entry name" value="Cytochrome P450"/>
    <property type="match status" value="1"/>
</dbReference>
<dbReference type="PANTHER" id="PTHR46696:SF1">
    <property type="entry name" value="CYTOCHROME P450 YJIB-RELATED"/>
    <property type="match status" value="1"/>
</dbReference>
<dbReference type="GO" id="GO:0005506">
    <property type="term" value="F:iron ion binding"/>
    <property type="evidence" value="ECO:0007669"/>
    <property type="project" value="InterPro"/>
</dbReference>
<dbReference type="Proteomes" id="UP000054804">
    <property type="component" value="Unassembled WGS sequence"/>
</dbReference>
<sequence>MSPHEQCPHRNGTVVLDPAFKADAPARYARLRELGPLHPAEFHLGLKGWVVVGYDLAREALTHPHLLKDSAPAAEALAAAGYVLHKPSVGLGAQMMEADPPEHTRLRRLAAAAFTPRRTADMAPRIEQIAHELIDAMPPSGEVDLVEAFNAPLPATVVAELLGIPDQHHLDFRRWSGQALQVASPEHRPALASLHGLLAELLADKRRRPQDDLLSALVAVRDQEDGRLSEEELVGTAMMLVVAGHESTVNLLGNAVLSLLQHPDQLRLLRERPELMPGAVEEFLRHDTSVERSTSRYASRDLELGGVPIPRGSMIVVALGSAGHDAPQASGDVPPVFDVSRSGARHLAFGHGVHYCLGAPLARLETTIALRILLSRVHDLELAVPRESLEWIGSGIIRGVLSLPVRCRVDDARRRAG</sequence>
<dbReference type="AlphaFoldDB" id="A0A0W7X709"/>
<dbReference type="GO" id="GO:0004497">
    <property type="term" value="F:monooxygenase activity"/>
    <property type="evidence" value="ECO:0007669"/>
    <property type="project" value="UniProtKB-KW"/>
</dbReference>
<dbReference type="GO" id="GO:0016705">
    <property type="term" value="F:oxidoreductase activity, acting on paired donors, with incorporation or reduction of molecular oxygen"/>
    <property type="evidence" value="ECO:0007669"/>
    <property type="project" value="InterPro"/>
</dbReference>
<keyword evidence="3 7" id="KW-0479">Metal-binding</keyword>
<dbReference type="Gene3D" id="1.10.630.10">
    <property type="entry name" value="Cytochrome P450"/>
    <property type="match status" value="1"/>
</dbReference>